<dbReference type="Proteomes" id="UP000479000">
    <property type="component" value="Unassembled WGS sequence"/>
</dbReference>
<evidence type="ECO:0000313" key="3">
    <source>
        <dbReference type="Proteomes" id="UP000479000"/>
    </source>
</evidence>
<evidence type="ECO:0000313" key="2">
    <source>
        <dbReference type="EMBL" id="CAA9999461.1"/>
    </source>
</evidence>
<evidence type="ECO:0000313" key="1">
    <source>
        <dbReference type="EMBL" id="CAA9999459.1"/>
    </source>
</evidence>
<proteinExistence type="predicted"/>
<accession>A0A6H5G9H8</accession>
<dbReference type="EMBL" id="CADCXU010008833">
    <property type="protein sequence ID" value="CAA9999461.1"/>
    <property type="molecule type" value="Genomic_DNA"/>
</dbReference>
<dbReference type="EMBL" id="CADCXU010008831">
    <property type="protein sequence ID" value="CAA9999459.1"/>
    <property type="molecule type" value="Genomic_DNA"/>
</dbReference>
<reference evidence="2 3" key="1">
    <citation type="submission" date="2020-02" db="EMBL/GenBank/DDBJ databases">
        <authorList>
            <person name="Ferguson B K."/>
        </authorList>
    </citation>
    <scope>NUCLEOTIDE SEQUENCE [LARGE SCALE GENOMIC DNA]</scope>
</reference>
<organism evidence="2 3">
    <name type="scientific">Nesidiocoris tenuis</name>
    <dbReference type="NCBI Taxonomy" id="355587"/>
    <lineage>
        <taxon>Eukaryota</taxon>
        <taxon>Metazoa</taxon>
        <taxon>Ecdysozoa</taxon>
        <taxon>Arthropoda</taxon>
        <taxon>Hexapoda</taxon>
        <taxon>Insecta</taxon>
        <taxon>Pterygota</taxon>
        <taxon>Neoptera</taxon>
        <taxon>Paraneoptera</taxon>
        <taxon>Hemiptera</taxon>
        <taxon>Heteroptera</taxon>
        <taxon>Panheteroptera</taxon>
        <taxon>Cimicomorpha</taxon>
        <taxon>Miridae</taxon>
        <taxon>Dicyphina</taxon>
        <taxon>Nesidiocoris</taxon>
    </lineage>
</organism>
<sequence>HRPSPGRRADTSYHDDGKSTELKTNLLEFVSTARVWGCTVQHTVGRSRSRTTSIFTKLMEVVRSPWEEINDRNGLTPHYLHNLNGAPHNQLEQSPPRFFHYHNLQVPQFQNLRAVLIYSQGRQRSMHHFPLASRCKRNSYWAELERK</sequence>
<gene>
    <name evidence="1" type="ORF">NTEN_LOCUS5742</name>
    <name evidence="2" type="ORF">NTEN_LOCUS5744</name>
</gene>
<dbReference type="AlphaFoldDB" id="A0A6H5G9H8"/>
<keyword evidence="3" id="KW-1185">Reference proteome</keyword>
<protein>
    <submittedName>
        <fullName evidence="2">Uncharacterized protein</fullName>
    </submittedName>
</protein>
<name>A0A6H5G9H8_9HEMI</name>
<feature type="non-terminal residue" evidence="2">
    <location>
        <position position="1"/>
    </location>
</feature>